<dbReference type="GO" id="GO:0015212">
    <property type="term" value="F:cytidine transmembrane transporter activity"/>
    <property type="evidence" value="ECO:0007669"/>
    <property type="project" value="TreeGrafter"/>
</dbReference>
<evidence type="ECO:0000256" key="1">
    <source>
        <dbReference type="ARBA" id="ARBA00004651"/>
    </source>
</evidence>
<comment type="subcellular location">
    <subcellularLocation>
        <location evidence="1">Cell membrane</location>
        <topology evidence="1">Multi-pass membrane protein</topology>
    </subcellularLocation>
</comment>
<dbReference type="EMBL" id="CP060394">
    <property type="protein sequence ID" value="QNI30522.1"/>
    <property type="molecule type" value="Genomic_DNA"/>
</dbReference>
<dbReference type="GO" id="GO:0005886">
    <property type="term" value="C:plasma membrane"/>
    <property type="evidence" value="ECO:0007669"/>
    <property type="project" value="UniProtKB-SubCell"/>
</dbReference>
<feature type="transmembrane region" description="Helical" evidence="7">
    <location>
        <begin position="12"/>
        <end position="32"/>
    </location>
</feature>
<evidence type="ECO:0000256" key="4">
    <source>
        <dbReference type="ARBA" id="ARBA00022692"/>
    </source>
</evidence>
<feature type="transmembrane region" description="Helical" evidence="7">
    <location>
        <begin position="246"/>
        <end position="263"/>
    </location>
</feature>
<feature type="transmembrane region" description="Helical" evidence="7">
    <location>
        <begin position="326"/>
        <end position="351"/>
    </location>
</feature>
<dbReference type="InterPro" id="IPR004740">
    <property type="entry name" value="Nuc_H_symport"/>
</dbReference>
<feature type="transmembrane region" description="Helical" evidence="7">
    <location>
        <begin position="294"/>
        <end position="314"/>
    </location>
</feature>
<feature type="transmembrane region" description="Helical" evidence="7">
    <location>
        <begin position="73"/>
        <end position="91"/>
    </location>
</feature>
<keyword evidence="4 7" id="KW-0812">Transmembrane</keyword>
<feature type="transmembrane region" description="Helical" evidence="7">
    <location>
        <begin position="270"/>
        <end position="288"/>
    </location>
</feature>
<evidence type="ECO:0000256" key="2">
    <source>
        <dbReference type="ARBA" id="ARBA00022448"/>
    </source>
</evidence>
<dbReference type="PANTHER" id="PTHR23522:SF4">
    <property type="entry name" value="NUCLEOSIDE PERMEASE NUPG-RELATED"/>
    <property type="match status" value="1"/>
</dbReference>
<gene>
    <name evidence="9" type="ORF">H7849_15370</name>
</gene>
<reference evidence="9 10" key="1">
    <citation type="submission" date="2020-08" db="EMBL/GenBank/DDBJ databases">
        <title>Edaphobacter telluris sp. nov. and Acidobacterium dinghuensis sp. nov., two acidobacteria isolated from forest soil.</title>
        <authorList>
            <person name="Fu J."/>
            <person name="Qiu L."/>
        </authorList>
    </citation>
    <scope>NUCLEOTIDE SEQUENCE [LARGE SCALE GENOMIC DNA]</scope>
    <source>
        <strain evidence="9">4Y35</strain>
    </source>
</reference>
<evidence type="ECO:0000256" key="5">
    <source>
        <dbReference type="ARBA" id="ARBA00022989"/>
    </source>
</evidence>
<dbReference type="PANTHER" id="PTHR23522">
    <property type="entry name" value="BLL5896 PROTEIN"/>
    <property type="match status" value="1"/>
</dbReference>
<keyword evidence="6 7" id="KW-0472">Membrane</keyword>
<feature type="transmembrane region" description="Helical" evidence="7">
    <location>
        <begin position="44"/>
        <end position="64"/>
    </location>
</feature>
<keyword evidence="3" id="KW-1003">Cell membrane</keyword>
<feature type="transmembrane region" description="Helical" evidence="7">
    <location>
        <begin position="97"/>
        <end position="120"/>
    </location>
</feature>
<feature type="transmembrane region" description="Helical" evidence="7">
    <location>
        <begin position="158"/>
        <end position="175"/>
    </location>
</feature>
<evidence type="ECO:0000313" key="10">
    <source>
        <dbReference type="Proteomes" id="UP000515312"/>
    </source>
</evidence>
<protein>
    <submittedName>
        <fullName evidence="9">Nucleoside permease</fullName>
    </submittedName>
</protein>
<feature type="transmembrane region" description="Helical" evidence="7">
    <location>
        <begin position="132"/>
        <end position="152"/>
    </location>
</feature>
<dbReference type="Proteomes" id="UP000515312">
    <property type="component" value="Chromosome"/>
</dbReference>
<dbReference type="PROSITE" id="PS50850">
    <property type="entry name" value="MFS"/>
    <property type="match status" value="1"/>
</dbReference>
<evidence type="ECO:0000256" key="6">
    <source>
        <dbReference type="ARBA" id="ARBA00023136"/>
    </source>
</evidence>
<evidence type="ECO:0000259" key="8">
    <source>
        <dbReference type="PROSITE" id="PS50850"/>
    </source>
</evidence>
<dbReference type="GO" id="GO:0015213">
    <property type="term" value="F:uridine transmembrane transporter activity"/>
    <property type="evidence" value="ECO:0007669"/>
    <property type="project" value="TreeGrafter"/>
</dbReference>
<keyword evidence="10" id="KW-1185">Reference proteome</keyword>
<dbReference type="Gene3D" id="1.20.1250.20">
    <property type="entry name" value="MFS general substrate transporter like domains"/>
    <property type="match status" value="2"/>
</dbReference>
<name>A0A7G8BDA2_9BACT</name>
<evidence type="ECO:0000313" key="9">
    <source>
        <dbReference type="EMBL" id="QNI30522.1"/>
    </source>
</evidence>
<keyword evidence="5 7" id="KW-1133">Transmembrane helix</keyword>
<keyword evidence="2" id="KW-0813">Transport</keyword>
<dbReference type="KEGG" id="adin:H7849_15370"/>
<organism evidence="9 10">
    <name type="scientific">Alloacidobacterium dinghuense</name>
    <dbReference type="NCBI Taxonomy" id="2763107"/>
    <lineage>
        <taxon>Bacteria</taxon>
        <taxon>Pseudomonadati</taxon>
        <taxon>Acidobacteriota</taxon>
        <taxon>Terriglobia</taxon>
        <taxon>Terriglobales</taxon>
        <taxon>Acidobacteriaceae</taxon>
        <taxon>Alloacidobacterium</taxon>
    </lineage>
</organism>
<dbReference type="InterPro" id="IPR036259">
    <property type="entry name" value="MFS_trans_sf"/>
</dbReference>
<accession>A0A7G8BDA2</accession>
<dbReference type="CDD" id="cd06177">
    <property type="entry name" value="MFS_NHS"/>
    <property type="match status" value="1"/>
</dbReference>
<proteinExistence type="predicted"/>
<dbReference type="Pfam" id="PF03825">
    <property type="entry name" value="Nuc_H_symport"/>
    <property type="match status" value="1"/>
</dbReference>
<sequence>MKMLLKARLASMMFLEYFVWGAWYVTLGTWLGESLRFSGAQIGLVAGTTAVGAIVSPFLVGIIADRLFATEKVLAAVHFLGGILLVVASFRSSFGPLYILVLLYALCYMPTLALTNSLAFRQMTDPKTEFGPIRVLGTGGWIVAGLLIGTLRLEATSVPLRVAAGASFFLALYSLSLPHTPPLMQSVKFRVSDLFPVEVRRLFREPSFAIFALASFLICIPLQFYYAFTNLYLNEAGVKNAAGKMTGGQMSELFCMLLIPWFFRRLGVKYMLIAGMSAWALRYVLFAYGNSGSAMWMLWLGILLHGICYDFFFVTGQIYVDRKAPIALRAAAQGMITLITYGAGMLVGSWLSGYVVDQYTITGANGSISHAWRSIWIVSATCSAVVLVLFFFTFKDSDRMSTTTRQPESEPVGTV</sequence>
<dbReference type="SUPFAM" id="SSF103473">
    <property type="entry name" value="MFS general substrate transporter"/>
    <property type="match status" value="1"/>
</dbReference>
<evidence type="ECO:0000256" key="7">
    <source>
        <dbReference type="SAM" id="Phobius"/>
    </source>
</evidence>
<dbReference type="InterPro" id="IPR020846">
    <property type="entry name" value="MFS_dom"/>
</dbReference>
<dbReference type="AlphaFoldDB" id="A0A7G8BDA2"/>
<feature type="domain" description="Major facilitator superfamily (MFS) profile" evidence="8">
    <location>
        <begin position="160"/>
        <end position="415"/>
    </location>
</feature>
<feature type="transmembrane region" description="Helical" evidence="7">
    <location>
        <begin position="208"/>
        <end position="226"/>
    </location>
</feature>
<feature type="transmembrane region" description="Helical" evidence="7">
    <location>
        <begin position="371"/>
        <end position="392"/>
    </location>
</feature>
<evidence type="ECO:0000256" key="3">
    <source>
        <dbReference type="ARBA" id="ARBA00022475"/>
    </source>
</evidence>